<evidence type="ECO:0000256" key="2">
    <source>
        <dbReference type="SAM" id="Phobius"/>
    </source>
</evidence>
<reference evidence="5" key="1">
    <citation type="journal article" date="2019" name="Int. J. Syst. Evol. Microbiol.">
        <title>The Global Catalogue of Microorganisms (GCM) 10K type strain sequencing project: providing services to taxonomists for standard genome sequencing and annotation.</title>
        <authorList>
            <consortium name="The Broad Institute Genomics Platform"/>
            <consortium name="The Broad Institute Genome Sequencing Center for Infectious Disease"/>
            <person name="Wu L."/>
            <person name="Ma J."/>
        </authorList>
    </citation>
    <scope>NUCLEOTIDE SEQUENCE [LARGE SCALE GENOMIC DNA]</scope>
    <source>
        <strain evidence="5">CGMCC 1.13574</strain>
    </source>
</reference>
<protein>
    <submittedName>
        <fullName evidence="4">Gmad2 immunoglobulin-like domain-containing protein</fullName>
    </submittedName>
</protein>
<keyword evidence="2" id="KW-0472">Membrane</keyword>
<sequence>MGQRDNKKSWPIWLGAMVIVAVVASAGGYYASKQGEPKEPATDEGNKQAETPPTGAQTPTPEPTPTPTPTPSPNEPSGQTPAQDAITFSAYTGSGSIDLRDRKLENDAFKIKSIDWSDASRTLYLQVDMRAFEGVAYFRVKDDAGVLLEPESVLRATEGAPAWSPVQAEIPLIPDYQGKQLVVEFYAKSAKDGSRVNMLKLKLHPQ</sequence>
<feature type="domain" description="Bacterial spore germination immunoglobulin-like" evidence="3">
    <location>
        <begin position="130"/>
        <end position="194"/>
    </location>
</feature>
<feature type="compositionally biased region" description="Basic and acidic residues" evidence="1">
    <location>
        <begin position="35"/>
        <end position="47"/>
    </location>
</feature>
<feature type="transmembrane region" description="Helical" evidence="2">
    <location>
        <begin position="12"/>
        <end position="31"/>
    </location>
</feature>
<dbReference type="InterPro" id="IPR018911">
    <property type="entry name" value="Gmad2_Ig-like_dom"/>
</dbReference>
<dbReference type="Pfam" id="PF10648">
    <property type="entry name" value="Gmad2"/>
    <property type="match status" value="1"/>
</dbReference>
<keyword evidence="5" id="KW-1185">Reference proteome</keyword>
<evidence type="ECO:0000313" key="4">
    <source>
        <dbReference type="EMBL" id="MFD2171759.1"/>
    </source>
</evidence>
<feature type="region of interest" description="Disordered" evidence="1">
    <location>
        <begin position="31"/>
        <end position="82"/>
    </location>
</feature>
<feature type="compositionally biased region" description="Low complexity" evidence="1">
    <location>
        <begin position="50"/>
        <end position="59"/>
    </location>
</feature>
<dbReference type="RefSeq" id="WP_386048837.1">
    <property type="nucleotide sequence ID" value="NZ_JBHUIO010000011.1"/>
</dbReference>
<organism evidence="4 5">
    <name type="scientific">Tumebacillus lipolyticus</name>
    <dbReference type="NCBI Taxonomy" id="1280370"/>
    <lineage>
        <taxon>Bacteria</taxon>
        <taxon>Bacillati</taxon>
        <taxon>Bacillota</taxon>
        <taxon>Bacilli</taxon>
        <taxon>Bacillales</taxon>
        <taxon>Alicyclobacillaceae</taxon>
        <taxon>Tumebacillus</taxon>
    </lineage>
</organism>
<evidence type="ECO:0000259" key="3">
    <source>
        <dbReference type="Pfam" id="PF10648"/>
    </source>
</evidence>
<dbReference type="EMBL" id="JBHUIO010000011">
    <property type="protein sequence ID" value="MFD2171759.1"/>
    <property type="molecule type" value="Genomic_DNA"/>
</dbReference>
<proteinExistence type="predicted"/>
<keyword evidence="2" id="KW-0812">Transmembrane</keyword>
<comment type="caution">
    <text evidence="4">The sequence shown here is derived from an EMBL/GenBank/DDBJ whole genome shotgun (WGS) entry which is preliminary data.</text>
</comment>
<evidence type="ECO:0000256" key="1">
    <source>
        <dbReference type="SAM" id="MobiDB-lite"/>
    </source>
</evidence>
<keyword evidence="2" id="KW-1133">Transmembrane helix</keyword>
<gene>
    <name evidence="4" type="ORF">ACFSOY_17490</name>
</gene>
<accession>A0ABW5A1U6</accession>
<evidence type="ECO:0000313" key="5">
    <source>
        <dbReference type="Proteomes" id="UP001597343"/>
    </source>
</evidence>
<name>A0ABW5A1U6_9BACL</name>
<feature type="compositionally biased region" description="Pro residues" evidence="1">
    <location>
        <begin position="60"/>
        <end position="74"/>
    </location>
</feature>
<dbReference type="Proteomes" id="UP001597343">
    <property type="component" value="Unassembled WGS sequence"/>
</dbReference>